<dbReference type="GO" id="GO:0003984">
    <property type="term" value="F:acetolactate synthase activity"/>
    <property type="evidence" value="ECO:0007669"/>
    <property type="project" value="UniProtKB-EC"/>
</dbReference>
<dbReference type="GO" id="GO:0009099">
    <property type="term" value="P:L-valine biosynthetic process"/>
    <property type="evidence" value="ECO:0007669"/>
    <property type="project" value="TreeGrafter"/>
</dbReference>
<organism evidence="6 7">
    <name type="scientific">Candidatus Electrothrix communis</name>
    <dbReference type="NCBI Taxonomy" id="1859133"/>
    <lineage>
        <taxon>Bacteria</taxon>
        <taxon>Pseudomonadati</taxon>
        <taxon>Thermodesulfobacteriota</taxon>
        <taxon>Desulfobulbia</taxon>
        <taxon>Desulfobulbales</taxon>
        <taxon>Desulfobulbaceae</taxon>
        <taxon>Candidatus Electrothrix</taxon>
    </lineage>
</organism>
<dbReference type="EC" id="2.2.1.6" evidence="6"/>
<feature type="non-terminal residue" evidence="6">
    <location>
        <position position="1"/>
    </location>
</feature>
<dbReference type="InterPro" id="IPR000399">
    <property type="entry name" value="TPP-bd_CS"/>
</dbReference>
<evidence type="ECO:0000256" key="3">
    <source>
        <dbReference type="ARBA" id="ARBA00023052"/>
    </source>
</evidence>
<proteinExistence type="inferred from homology"/>
<dbReference type="GO" id="GO:0000287">
    <property type="term" value="F:magnesium ion binding"/>
    <property type="evidence" value="ECO:0007669"/>
    <property type="project" value="InterPro"/>
</dbReference>
<keyword evidence="3" id="KW-0786">Thiamine pyrophosphate</keyword>
<feature type="domain" description="Thiamine pyrophosphate enzyme TPP-binding" evidence="5">
    <location>
        <begin position="86"/>
        <end position="236"/>
    </location>
</feature>
<dbReference type="Proteomes" id="UP000288086">
    <property type="component" value="Unassembled WGS sequence"/>
</dbReference>
<dbReference type="GO" id="GO:0050660">
    <property type="term" value="F:flavin adenine dinucleotide binding"/>
    <property type="evidence" value="ECO:0007669"/>
    <property type="project" value="TreeGrafter"/>
</dbReference>
<keyword evidence="7" id="KW-1185">Reference proteome</keyword>
<evidence type="ECO:0000313" key="7">
    <source>
        <dbReference type="Proteomes" id="UP000288086"/>
    </source>
</evidence>
<evidence type="ECO:0000313" key="6">
    <source>
        <dbReference type="EMBL" id="RWX48374.1"/>
    </source>
</evidence>
<dbReference type="PANTHER" id="PTHR18968">
    <property type="entry name" value="THIAMINE PYROPHOSPHATE ENZYMES"/>
    <property type="match status" value="1"/>
</dbReference>
<dbReference type="GO" id="GO:0005948">
    <property type="term" value="C:acetolactate synthase complex"/>
    <property type="evidence" value="ECO:0007669"/>
    <property type="project" value="TreeGrafter"/>
</dbReference>
<dbReference type="Gene3D" id="3.40.50.970">
    <property type="match status" value="1"/>
</dbReference>
<keyword evidence="6" id="KW-0808">Transferase</keyword>
<dbReference type="AlphaFoldDB" id="A0A3S3RAV2"/>
<gene>
    <name evidence="6" type="ORF">VT98_11611</name>
</gene>
<dbReference type="CDD" id="cd00568">
    <property type="entry name" value="TPP_enzymes"/>
    <property type="match status" value="1"/>
</dbReference>
<dbReference type="PROSITE" id="PS00187">
    <property type="entry name" value="TPP_ENZYMES"/>
    <property type="match status" value="1"/>
</dbReference>
<accession>A0A3S3RAV2</accession>
<evidence type="ECO:0000256" key="4">
    <source>
        <dbReference type="SAM" id="MobiDB-lite"/>
    </source>
</evidence>
<feature type="compositionally biased region" description="Polar residues" evidence="4">
    <location>
        <begin position="41"/>
        <end position="59"/>
    </location>
</feature>
<dbReference type="GO" id="GO:0030976">
    <property type="term" value="F:thiamine pyrophosphate binding"/>
    <property type="evidence" value="ECO:0007669"/>
    <property type="project" value="InterPro"/>
</dbReference>
<evidence type="ECO:0000259" key="5">
    <source>
        <dbReference type="Pfam" id="PF02775"/>
    </source>
</evidence>
<dbReference type="InterPro" id="IPR011766">
    <property type="entry name" value="TPP_enzyme_TPP-bd"/>
</dbReference>
<feature type="region of interest" description="Disordered" evidence="4">
    <location>
        <begin position="30"/>
        <end position="59"/>
    </location>
</feature>
<dbReference type="InterPro" id="IPR045229">
    <property type="entry name" value="TPP_enz"/>
</dbReference>
<reference evidence="6 7" key="1">
    <citation type="submission" date="2017-01" db="EMBL/GenBank/DDBJ databases">
        <title>The cable genome- insights into the physiology and evolution of filamentous bacteria capable of sulfide oxidation via long distance electron transfer.</title>
        <authorList>
            <person name="Schreiber L."/>
            <person name="Bjerg J.T."/>
            <person name="Boggild A."/>
            <person name="Van De Vossenberg J."/>
            <person name="Meysman F."/>
            <person name="Nielsen L.P."/>
            <person name="Schramm A."/>
            <person name="Kjeldsen K.U."/>
        </authorList>
    </citation>
    <scope>NUCLEOTIDE SEQUENCE [LARGE SCALE GENOMIC DNA]</scope>
    <source>
        <strain evidence="6">A1</strain>
    </source>
</reference>
<dbReference type="Gene3D" id="3.40.50.1220">
    <property type="entry name" value="TPP-binding domain"/>
    <property type="match status" value="1"/>
</dbReference>
<evidence type="ECO:0000256" key="2">
    <source>
        <dbReference type="ARBA" id="ARBA00007812"/>
    </source>
</evidence>
<comment type="cofactor">
    <cofactor evidence="1">
        <name>thiamine diphosphate</name>
        <dbReference type="ChEBI" id="CHEBI:58937"/>
    </cofactor>
</comment>
<sequence length="258" mass="28661">KIGKIYPASHSMSGDPKINLRMIAQAIEGTSSKKNRRAHSNNHLQQLRQRQTKNETFTSRNDLYHPAQLTLDIQRFFPKNSMFFLDIGTSMAWAIRYMTVDHPGSFFVSLGYGSMGYAVAAPVGAHLAAPDRPVVAMVGDGSFLMNGFEVATAVNYKIPVIWVVLNNAMLGMIHHGRRLVKETVPDVMSTCFQRVDYVKIAEGLGARGIHIDGKEPLTSSLVEDILTAQVPTVLDVWIDDQVVPPIHSRIKTMDTHFS</sequence>
<protein>
    <submittedName>
        <fullName evidence="6">Thiamine pyrophosphate enzyme, C-terminal TPP binding domain</fullName>
        <ecNumber evidence="6">2.2.1.6</ecNumber>
    </submittedName>
</protein>
<dbReference type="InterPro" id="IPR029061">
    <property type="entry name" value="THDP-binding"/>
</dbReference>
<dbReference type="PANTHER" id="PTHR18968:SF13">
    <property type="entry name" value="ACETOLACTATE SYNTHASE CATALYTIC SUBUNIT, MITOCHONDRIAL"/>
    <property type="match status" value="1"/>
</dbReference>
<name>A0A3S3RAV2_9BACT</name>
<dbReference type="EMBL" id="MTKP01000161">
    <property type="protein sequence ID" value="RWX48374.1"/>
    <property type="molecule type" value="Genomic_DNA"/>
</dbReference>
<dbReference type="GO" id="GO:0009097">
    <property type="term" value="P:isoleucine biosynthetic process"/>
    <property type="evidence" value="ECO:0007669"/>
    <property type="project" value="TreeGrafter"/>
</dbReference>
<comment type="caution">
    <text evidence="6">The sequence shown here is derived from an EMBL/GenBank/DDBJ whole genome shotgun (WGS) entry which is preliminary data.</text>
</comment>
<evidence type="ECO:0000256" key="1">
    <source>
        <dbReference type="ARBA" id="ARBA00001964"/>
    </source>
</evidence>
<comment type="similarity">
    <text evidence="2">Belongs to the TPP enzyme family.</text>
</comment>
<dbReference type="Pfam" id="PF02775">
    <property type="entry name" value="TPP_enzyme_C"/>
    <property type="match status" value="1"/>
</dbReference>
<dbReference type="SUPFAM" id="SSF52518">
    <property type="entry name" value="Thiamin diphosphate-binding fold (THDP-binding)"/>
    <property type="match status" value="1"/>
</dbReference>